<proteinExistence type="predicted"/>
<protein>
    <submittedName>
        <fullName evidence="1">Uncharacterized protein</fullName>
    </submittedName>
</protein>
<evidence type="ECO:0000313" key="1">
    <source>
        <dbReference type="EMBL" id="OQV16318.1"/>
    </source>
</evidence>
<dbReference type="EMBL" id="MTYJ01000076">
    <property type="protein sequence ID" value="OQV16318.1"/>
    <property type="molecule type" value="Genomic_DNA"/>
</dbReference>
<keyword evidence="2" id="KW-1185">Reference proteome</keyword>
<evidence type="ECO:0000313" key="2">
    <source>
        <dbReference type="Proteomes" id="UP000192578"/>
    </source>
</evidence>
<sequence>MSVEQRLRKEKATITRQGLAVGIEPSMVKEFWGAFGCRVGGKAILHTGTDATIVLGLAGVDGKAAEESVDRQTMNEALLIGTVELQHSFRQKPAEGDFQRYFRVTFPKEMSDKRFGQYFRDILVDMQASDSEDEIARRAESERPSKTLCQEVVNCFALVDFESQQLTCKHFHILLHKPWKEHHFTMVLCNDEGEHNTRLTVGEGVGLQWETSCDDVEAVFSTAIEIVKPLRYSRTNCPEGSTLERKVQTFCLIKTLYRMSFLCTTFGFF</sequence>
<organism evidence="1 2">
    <name type="scientific">Hypsibius exemplaris</name>
    <name type="common">Freshwater tardigrade</name>
    <dbReference type="NCBI Taxonomy" id="2072580"/>
    <lineage>
        <taxon>Eukaryota</taxon>
        <taxon>Metazoa</taxon>
        <taxon>Ecdysozoa</taxon>
        <taxon>Tardigrada</taxon>
        <taxon>Eutardigrada</taxon>
        <taxon>Parachela</taxon>
        <taxon>Hypsibioidea</taxon>
        <taxon>Hypsibiidae</taxon>
        <taxon>Hypsibius</taxon>
    </lineage>
</organism>
<name>A0A1W0WM87_HYPEX</name>
<dbReference type="AlphaFoldDB" id="A0A1W0WM87"/>
<dbReference type="Proteomes" id="UP000192578">
    <property type="component" value="Unassembled WGS sequence"/>
</dbReference>
<comment type="caution">
    <text evidence="1">The sequence shown here is derived from an EMBL/GenBank/DDBJ whole genome shotgun (WGS) entry which is preliminary data.</text>
</comment>
<accession>A0A1W0WM87</accession>
<gene>
    <name evidence="1" type="ORF">BV898_09626</name>
</gene>
<reference evidence="2" key="1">
    <citation type="submission" date="2017-01" db="EMBL/GenBank/DDBJ databases">
        <title>Comparative genomics of anhydrobiosis in the tardigrade Hypsibius dujardini.</title>
        <authorList>
            <person name="Yoshida Y."/>
            <person name="Koutsovoulos G."/>
            <person name="Laetsch D."/>
            <person name="Stevens L."/>
            <person name="Kumar S."/>
            <person name="Horikawa D."/>
            <person name="Ishino K."/>
            <person name="Komine S."/>
            <person name="Tomita M."/>
            <person name="Blaxter M."/>
            <person name="Arakawa K."/>
        </authorList>
    </citation>
    <scope>NUCLEOTIDE SEQUENCE [LARGE SCALE GENOMIC DNA]</scope>
    <source>
        <strain evidence="2">Z151</strain>
    </source>
</reference>